<evidence type="ECO:0000313" key="3">
    <source>
        <dbReference type="EMBL" id="OMJ75315.1"/>
    </source>
</evidence>
<dbReference type="EMBL" id="MPUH01000698">
    <property type="protein sequence ID" value="OMJ75315.1"/>
    <property type="molecule type" value="Genomic_DNA"/>
</dbReference>
<dbReference type="PROSITE" id="PS51421">
    <property type="entry name" value="RAS"/>
    <property type="match status" value="1"/>
</dbReference>
<dbReference type="InterPro" id="IPR027417">
    <property type="entry name" value="P-loop_NTPase"/>
</dbReference>
<sequence length="178" mass="20399">MLNLNSIGSNTQTINIHIISSLGSGRRSFKDRFIKNTFSFETNKSYCNNEDYKNILIDNCEYKITLDFHLLLHRNMIIVDRYFKSDSGVLVLVDLTSTKVFEVLENIFSAINRICDKGAYVCVVGTKADLVELRKITSEEVLEFIKKFEVSYVECSSLTGFGVNECILFMARSIIKKY</sequence>
<dbReference type="Gene3D" id="3.40.50.300">
    <property type="entry name" value="P-loop containing nucleotide triphosphate hydrolases"/>
    <property type="match status" value="1"/>
</dbReference>
<keyword evidence="4" id="KW-1185">Reference proteome</keyword>
<dbReference type="InterPro" id="IPR050227">
    <property type="entry name" value="Rab"/>
</dbReference>
<organism evidence="3 4">
    <name type="scientific">Stentor coeruleus</name>
    <dbReference type="NCBI Taxonomy" id="5963"/>
    <lineage>
        <taxon>Eukaryota</taxon>
        <taxon>Sar</taxon>
        <taxon>Alveolata</taxon>
        <taxon>Ciliophora</taxon>
        <taxon>Postciliodesmatophora</taxon>
        <taxon>Heterotrichea</taxon>
        <taxon>Heterotrichida</taxon>
        <taxon>Stentoridae</taxon>
        <taxon>Stentor</taxon>
    </lineage>
</organism>
<dbReference type="SMART" id="SM00173">
    <property type="entry name" value="RAS"/>
    <property type="match status" value="1"/>
</dbReference>
<dbReference type="SMART" id="SM00175">
    <property type="entry name" value="RAB"/>
    <property type="match status" value="1"/>
</dbReference>
<dbReference type="Proteomes" id="UP000187209">
    <property type="component" value="Unassembled WGS sequence"/>
</dbReference>
<reference evidence="3 4" key="1">
    <citation type="submission" date="2016-11" db="EMBL/GenBank/DDBJ databases">
        <title>The macronuclear genome of Stentor coeruleus: a giant cell with tiny introns.</title>
        <authorList>
            <person name="Slabodnick M."/>
            <person name="Ruby J.G."/>
            <person name="Reiff S.B."/>
            <person name="Swart E.C."/>
            <person name="Gosai S."/>
            <person name="Prabakaran S."/>
            <person name="Witkowska E."/>
            <person name="Larue G.E."/>
            <person name="Fisher S."/>
            <person name="Freeman R.M."/>
            <person name="Gunawardena J."/>
            <person name="Chu W."/>
            <person name="Stover N.A."/>
            <person name="Gregory B.D."/>
            <person name="Nowacki M."/>
            <person name="Derisi J."/>
            <person name="Roy S.W."/>
            <person name="Marshall W.F."/>
            <person name="Sood P."/>
        </authorList>
    </citation>
    <scope>NUCLEOTIDE SEQUENCE [LARGE SCALE GENOMIC DNA]</scope>
    <source>
        <strain evidence="3">WM001</strain>
    </source>
</reference>
<accession>A0A1R2BF92</accession>
<dbReference type="InterPro" id="IPR001806">
    <property type="entry name" value="Small_GTPase"/>
</dbReference>
<dbReference type="Pfam" id="PF00071">
    <property type="entry name" value="Ras"/>
    <property type="match status" value="1"/>
</dbReference>
<evidence type="ECO:0000256" key="1">
    <source>
        <dbReference type="ARBA" id="ARBA00022741"/>
    </source>
</evidence>
<evidence type="ECO:0008006" key="5">
    <source>
        <dbReference type="Google" id="ProtNLM"/>
    </source>
</evidence>
<dbReference type="SUPFAM" id="SSF52540">
    <property type="entry name" value="P-loop containing nucleoside triphosphate hydrolases"/>
    <property type="match status" value="1"/>
</dbReference>
<dbReference type="PANTHER" id="PTHR47977">
    <property type="entry name" value="RAS-RELATED PROTEIN RAB"/>
    <property type="match status" value="1"/>
</dbReference>
<dbReference type="PROSITE" id="PS51419">
    <property type="entry name" value="RAB"/>
    <property type="match status" value="1"/>
</dbReference>
<name>A0A1R2BF92_9CILI</name>
<dbReference type="GO" id="GO:0003924">
    <property type="term" value="F:GTPase activity"/>
    <property type="evidence" value="ECO:0007669"/>
    <property type="project" value="InterPro"/>
</dbReference>
<comment type="caution">
    <text evidence="3">The sequence shown here is derived from an EMBL/GenBank/DDBJ whole genome shotgun (WGS) entry which is preliminary data.</text>
</comment>
<dbReference type="OrthoDB" id="28357at2759"/>
<proteinExistence type="predicted"/>
<gene>
    <name evidence="3" type="ORF">SteCoe_25592</name>
</gene>
<evidence type="ECO:0000256" key="2">
    <source>
        <dbReference type="ARBA" id="ARBA00023134"/>
    </source>
</evidence>
<evidence type="ECO:0000313" key="4">
    <source>
        <dbReference type="Proteomes" id="UP000187209"/>
    </source>
</evidence>
<dbReference type="AlphaFoldDB" id="A0A1R2BF92"/>
<keyword evidence="2" id="KW-0342">GTP-binding</keyword>
<keyword evidence="1" id="KW-0547">Nucleotide-binding</keyword>
<dbReference type="PRINTS" id="PR00449">
    <property type="entry name" value="RASTRNSFRMNG"/>
</dbReference>
<dbReference type="GO" id="GO:0005525">
    <property type="term" value="F:GTP binding"/>
    <property type="evidence" value="ECO:0007669"/>
    <property type="project" value="UniProtKB-KW"/>
</dbReference>
<protein>
    <recommendedName>
        <fullName evidence="5">Tr-type G domain-containing protein</fullName>
    </recommendedName>
</protein>